<keyword evidence="1" id="KW-0472">Membrane</keyword>
<feature type="transmembrane region" description="Helical" evidence="1">
    <location>
        <begin position="70"/>
        <end position="88"/>
    </location>
</feature>
<organism evidence="2 3">
    <name type="scientific">Photobacterium ganghwense</name>
    <dbReference type="NCBI Taxonomy" id="320778"/>
    <lineage>
        <taxon>Bacteria</taxon>
        <taxon>Pseudomonadati</taxon>
        <taxon>Pseudomonadota</taxon>
        <taxon>Gammaproteobacteria</taxon>
        <taxon>Vibrionales</taxon>
        <taxon>Vibrionaceae</taxon>
        <taxon>Photobacterium</taxon>
    </lineage>
</organism>
<keyword evidence="1" id="KW-1133">Transmembrane helix</keyword>
<gene>
    <name evidence="2" type="ORF">ABT57_15485</name>
</gene>
<name>A0A0J1H941_9GAMM</name>
<sequence>MLSLVVIALLNGILIGTARTINGQLSVSTGAFKASLWNHVIGFSVLTVFLTVLAGWQWAQWTVADLPPHAFLGGVFGALFVAVSSYIFPKLGAMNAAILVIGGQMISAVMLDWVSAQQMPGGMKIAGVVLVLAGIYLTRKKS</sequence>
<dbReference type="PANTHER" id="PTHR34821:SF2">
    <property type="entry name" value="INNER MEMBRANE PROTEIN YDCZ"/>
    <property type="match status" value="1"/>
</dbReference>
<dbReference type="InterPro" id="IPR006750">
    <property type="entry name" value="YdcZ"/>
</dbReference>
<dbReference type="InterPro" id="IPR037185">
    <property type="entry name" value="EmrE-like"/>
</dbReference>
<dbReference type="EMBL" id="LDOU01000015">
    <property type="protein sequence ID" value="KLV08200.1"/>
    <property type="molecule type" value="Genomic_DNA"/>
</dbReference>
<protein>
    <submittedName>
        <fullName evidence="2">Membrane protein</fullName>
    </submittedName>
</protein>
<dbReference type="PANTHER" id="PTHR34821">
    <property type="entry name" value="INNER MEMBRANE PROTEIN YDCZ"/>
    <property type="match status" value="1"/>
</dbReference>
<comment type="caution">
    <text evidence="2">The sequence shown here is derived from an EMBL/GenBank/DDBJ whole genome shotgun (WGS) entry which is preliminary data.</text>
</comment>
<dbReference type="STRING" id="320778.ABT57_15485"/>
<accession>A0A0J1H941</accession>
<dbReference type="PATRIC" id="fig|320778.3.peg.3368"/>
<keyword evidence="3" id="KW-1185">Reference proteome</keyword>
<keyword evidence="1" id="KW-0812">Transmembrane</keyword>
<evidence type="ECO:0000313" key="2">
    <source>
        <dbReference type="EMBL" id="KLV08200.1"/>
    </source>
</evidence>
<feature type="transmembrane region" description="Helical" evidence="1">
    <location>
        <begin position="36"/>
        <end position="58"/>
    </location>
</feature>
<dbReference type="SUPFAM" id="SSF103481">
    <property type="entry name" value="Multidrug resistance efflux transporter EmrE"/>
    <property type="match status" value="1"/>
</dbReference>
<feature type="transmembrane region" description="Helical" evidence="1">
    <location>
        <begin position="121"/>
        <end position="138"/>
    </location>
</feature>
<evidence type="ECO:0000256" key="1">
    <source>
        <dbReference type="SAM" id="Phobius"/>
    </source>
</evidence>
<dbReference type="Proteomes" id="UP000035909">
    <property type="component" value="Unassembled WGS sequence"/>
</dbReference>
<dbReference type="RefSeq" id="WP_047886088.1">
    <property type="nucleotide sequence ID" value="NZ_CP071326.1"/>
</dbReference>
<feature type="transmembrane region" description="Helical" evidence="1">
    <location>
        <begin position="94"/>
        <end position="114"/>
    </location>
</feature>
<dbReference type="OrthoDB" id="4212731at2"/>
<reference evidence="2 3" key="1">
    <citation type="submission" date="2015-05" db="EMBL/GenBank/DDBJ databases">
        <title>Photobacterium galathea sp. nov.</title>
        <authorList>
            <person name="Machado H."/>
            <person name="Gram L."/>
        </authorList>
    </citation>
    <scope>NUCLEOTIDE SEQUENCE [LARGE SCALE GENOMIC DNA]</scope>
    <source>
        <strain evidence="2 3">DSM 22954</strain>
    </source>
</reference>
<dbReference type="AlphaFoldDB" id="A0A0J1H941"/>
<proteinExistence type="predicted"/>
<dbReference type="Pfam" id="PF04657">
    <property type="entry name" value="DMT_YdcZ"/>
    <property type="match status" value="1"/>
</dbReference>
<dbReference type="GO" id="GO:0005886">
    <property type="term" value="C:plasma membrane"/>
    <property type="evidence" value="ECO:0007669"/>
    <property type="project" value="TreeGrafter"/>
</dbReference>
<evidence type="ECO:0000313" key="3">
    <source>
        <dbReference type="Proteomes" id="UP000035909"/>
    </source>
</evidence>